<dbReference type="AlphaFoldDB" id="A0A3S4BQF4"/>
<dbReference type="EMBL" id="RZNC01000010">
    <property type="protein sequence ID" value="RWZ54840.1"/>
    <property type="molecule type" value="Genomic_DNA"/>
</dbReference>
<dbReference type="PIRSF" id="PIRSF039085">
    <property type="entry name" value="ABC_ATPase_HisP"/>
    <property type="match status" value="1"/>
</dbReference>
<evidence type="ECO:0000256" key="2">
    <source>
        <dbReference type="ARBA" id="ARBA00005417"/>
    </source>
</evidence>
<dbReference type="PANTHER" id="PTHR43166:SF9">
    <property type="entry name" value="GLUTAMATE_ASPARTATE IMPORT ATP-BINDING PROTEIN GLTL"/>
    <property type="match status" value="1"/>
</dbReference>
<dbReference type="OrthoDB" id="4283894at2"/>
<evidence type="ECO:0000256" key="8">
    <source>
        <dbReference type="ARBA" id="ARBA00023136"/>
    </source>
</evidence>
<accession>A0A3S4BQF4</accession>
<reference evidence="10 11" key="1">
    <citation type="submission" date="2018-12" db="EMBL/GenBank/DDBJ databases">
        <authorList>
            <person name="Li F."/>
        </authorList>
    </citation>
    <scope>NUCLEOTIDE SEQUENCE [LARGE SCALE GENOMIC DNA]</scope>
    <source>
        <strain evidence="10 11">8H24J-4-2</strain>
    </source>
</reference>
<dbReference type="PROSITE" id="PS00211">
    <property type="entry name" value="ABC_TRANSPORTER_1"/>
    <property type="match status" value="1"/>
</dbReference>
<proteinExistence type="inferred from homology"/>
<evidence type="ECO:0000256" key="3">
    <source>
        <dbReference type="ARBA" id="ARBA00022448"/>
    </source>
</evidence>
<comment type="subcellular location">
    <subcellularLocation>
        <location evidence="1">Cell membrane</location>
        <topology evidence="1">Peripheral membrane protein</topology>
    </subcellularLocation>
</comment>
<name>A0A3S4BQF4_9MICO</name>
<dbReference type="PANTHER" id="PTHR43166">
    <property type="entry name" value="AMINO ACID IMPORT ATP-BINDING PROTEIN"/>
    <property type="match status" value="1"/>
</dbReference>
<dbReference type="SMART" id="SM00382">
    <property type="entry name" value="AAA"/>
    <property type="match status" value="1"/>
</dbReference>
<dbReference type="InterPro" id="IPR027417">
    <property type="entry name" value="P-loop_NTPase"/>
</dbReference>
<keyword evidence="8" id="KW-0472">Membrane</keyword>
<feature type="domain" description="ABC transporter" evidence="9">
    <location>
        <begin position="10"/>
        <end position="249"/>
    </location>
</feature>
<dbReference type="InterPro" id="IPR017871">
    <property type="entry name" value="ABC_transporter-like_CS"/>
</dbReference>
<comment type="similarity">
    <text evidence="2">Belongs to the ABC transporter superfamily.</text>
</comment>
<comment type="caution">
    <text evidence="10">The sequence shown here is derived from an EMBL/GenBank/DDBJ whole genome shotgun (WGS) entry which is preliminary data.</text>
</comment>
<dbReference type="InterPro" id="IPR003593">
    <property type="entry name" value="AAA+_ATPase"/>
</dbReference>
<dbReference type="GO" id="GO:0005886">
    <property type="term" value="C:plasma membrane"/>
    <property type="evidence" value="ECO:0007669"/>
    <property type="project" value="UniProtKB-SubCell"/>
</dbReference>
<evidence type="ECO:0000256" key="5">
    <source>
        <dbReference type="ARBA" id="ARBA00022741"/>
    </source>
</evidence>
<sequence length="255" mass="27647">MEHSSGHSFVQAEHLVKRFGEHRAIDDVSLSIAKGEVISLIGPSGAGKSTLLRLLNVLETPDSGTLRVGDAAMTFDGTPVKRARVLAIRRHTGMVFQSFNLFPHLSAVQNVALAQMRVLGRSKDEARTRALAQLERVGLAAKADAYPSQCSGGQQQRIGIARALAMDPDLMLFDEPTSGLDPEVGAEILAVMRELAADGTTMVMATHEMEFARHVSHWTCVMVEGAVIERGAPAQVFDAPEHERTRRFLSAVLGR</sequence>
<dbReference type="GO" id="GO:0005524">
    <property type="term" value="F:ATP binding"/>
    <property type="evidence" value="ECO:0007669"/>
    <property type="project" value="UniProtKB-KW"/>
</dbReference>
<dbReference type="Pfam" id="PF00005">
    <property type="entry name" value="ABC_tran"/>
    <property type="match status" value="1"/>
</dbReference>
<dbReference type="GO" id="GO:0016887">
    <property type="term" value="F:ATP hydrolysis activity"/>
    <property type="evidence" value="ECO:0007669"/>
    <property type="project" value="InterPro"/>
</dbReference>
<evidence type="ECO:0000256" key="6">
    <source>
        <dbReference type="ARBA" id="ARBA00022840"/>
    </source>
</evidence>
<gene>
    <name evidence="10" type="ORF">ELQ92_16085</name>
</gene>
<evidence type="ECO:0000256" key="4">
    <source>
        <dbReference type="ARBA" id="ARBA00022475"/>
    </source>
</evidence>
<dbReference type="PROSITE" id="PS50893">
    <property type="entry name" value="ABC_TRANSPORTER_2"/>
    <property type="match status" value="1"/>
</dbReference>
<keyword evidence="3" id="KW-0813">Transport</keyword>
<evidence type="ECO:0000259" key="9">
    <source>
        <dbReference type="PROSITE" id="PS50893"/>
    </source>
</evidence>
<dbReference type="InterPro" id="IPR050086">
    <property type="entry name" value="MetN_ABC_transporter-like"/>
</dbReference>
<evidence type="ECO:0000313" key="11">
    <source>
        <dbReference type="Proteomes" id="UP000288603"/>
    </source>
</evidence>
<evidence type="ECO:0000256" key="1">
    <source>
        <dbReference type="ARBA" id="ARBA00004202"/>
    </source>
</evidence>
<dbReference type="Gene3D" id="3.40.50.300">
    <property type="entry name" value="P-loop containing nucleotide triphosphate hydrolases"/>
    <property type="match status" value="1"/>
</dbReference>
<keyword evidence="11" id="KW-1185">Reference proteome</keyword>
<organism evidence="10 11">
    <name type="scientific">Labedella populi</name>
    <dbReference type="NCBI Taxonomy" id="2498850"/>
    <lineage>
        <taxon>Bacteria</taxon>
        <taxon>Bacillati</taxon>
        <taxon>Actinomycetota</taxon>
        <taxon>Actinomycetes</taxon>
        <taxon>Micrococcales</taxon>
        <taxon>Microbacteriaceae</taxon>
        <taxon>Labedella</taxon>
    </lineage>
</organism>
<evidence type="ECO:0000256" key="7">
    <source>
        <dbReference type="ARBA" id="ARBA00022970"/>
    </source>
</evidence>
<dbReference type="GO" id="GO:0015424">
    <property type="term" value="F:ABC-type amino acid transporter activity"/>
    <property type="evidence" value="ECO:0007669"/>
    <property type="project" value="InterPro"/>
</dbReference>
<keyword evidence="7" id="KW-0029">Amino-acid transport</keyword>
<evidence type="ECO:0000313" key="10">
    <source>
        <dbReference type="EMBL" id="RWZ54840.1"/>
    </source>
</evidence>
<keyword evidence="5" id="KW-0547">Nucleotide-binding</keyword>
<dbReference type="Proteomes" id="UP000288603">
    <property type="component" value="Unassembled WGS sequence"/>
</dbReference>
<dbReference type="InterPro" id="IPR030679">
    <property type="entry name" value="ABC_ATPase_HisP-typ"/>
</dbReference>
<keyword evidence="4" id="KW-1003">Cell membrane</keyword>
<keyword evidence="6 10" id="KW-0067">ATP-binding</keyword>
<protein>
    <submittedName>
        <fullName evidence="10">Amino acid ABC transporter ATP-binding protein</fullName>
    </submittedName>
</protein>
<dbReference type="SUPFAM" id="SSF52540">
    <property type="entry name" value="P-loop containing nucleoside triphosphate hydrolases"/>
    <property type="match status" value="1"/>
</dbReference>
<dbReference type="InterPro" id="IPR003439">
    <property type="entry name" value="ABC_transporter-like_ATP-bd"/>
</dbReference>